<comment type="caution">
    <text evidence="5">The sequence shown here is derived from an EMBL/GenBank/DDBJ whole genome shotgun (WGS) entry which is preliminary data.</text>
</comment>
<dbReference type="InterPro" id="IPR002213">
    <property type="entry name" value="UDP_glucos_trans"/>
</dbReference>
<gene>
    <name evidence="5" type="ORF">NE237_024127</name>
</gene>
<organism evidence="5 6">
    <name type="scientific">Protea cynaroides</name>
    <dbReference type="NCBI Taxonomy" id="273540"/>
    <lineage>
        <taxon>Eukaryota</taxon>
        <taxon>Viridiplantae</taxon>
        <taxon>Streptophyta</taxon>
        <taxon>Embryophyta</taxon>
        <taxon>Tracheophyta</taxon>
        <taxon>Spermatophyta</taxon>
        <taxon>Magnoliopsida</taxon>
        <taxon>Proteales</taxon>
        <taxon>Proteaceae</taxon>
        <taxon>Protea</taxon>
    </lineage>
</organism>
<keyword evidence="3" id="KW-0808">Transferase</keyword>
<dbReference type="CDD" id="cd03784">
    <property type="entry name" value="GT1_Gtf-like"/>
    <property type="match status" value="1"/>
</dbReference>
<name>A0A9Q0K6X4_9MAGN</name>
<dbReference type="AlphaFoldDB" id="A0A9Q0K6X4"/>
<evidence type="ECO:0000313" key="6">
    <source>
        <dbReference type="Proteomes" id="UP001141806"/>
    </source>
</evidence>
<dbReference type="EMBL" id="JAMYWD010000008">
    <property type="protein sequence ID" value="KAJ4964188.1"/>
    <property type="molecule type" value="Genomic_DNA"/>
</dbReference>
<evidence type="ECO:0000259" key="4">
    <source>
        <dbReference type="Pfam" id="PF26168"/>
    </source>
</evidence>
<dbReference type="InterPro" id="IPR058980">
    <property type="entry name" value="Glyco_transf_N"/>
</dbReference>
<accession>A0A9Q0K6X4</accession>
<dbReference type="SUPFAM" id="SSF53756">
    <property type="entry name" value="UDP-Glycosyltransferase/glycogen phosphorylase"/>
    <property type="match status" value="1"/>
</dbReference>
<keyword evidence="6" id="KW-1185">Reference proteome</keyword>
<dbReference type="FunFam" id="3.40.50.2000:FF:000071">
    <property type="entry name" value="Glycosyltransferase"/>
    <property type="match status" value="1"/>
</dbReference>
<dbReference type="Pfam" id="PF00201">
    <property type="entry name" value="UDPGT"/>
    <property type="match status" value="1"/>
</dbReference>
<dbReference type="Gene3D" id="3.40.50.2000">
    <property type="entry name" value="Glycogen Phosphorylase B"/>
    <property type="match status" value="2"/>
</dbReference>
<evidence type="ECO:0000256" key="1">
    <source>
        <dbReference type="ARBA" id="ARBA00009995"/>
    </source>
</evidence>
<sequence length="487" mass="54866">MGSAEAYQLHAFFFPVMAQGHLIPFVDLARLFSSHGVKVTIITTPLNARRFSNTIERDKQLGLDISVQLIPFPSEEAGLPQGYENVGSFPNFPAVISKFFNSLSLFQQPFEDLLQEHRPNFVVADVFFPWVTDVSAKLGIPSLIFDATCFFSLCVSDSFTRYTPHENIKSETDTFVVPGLPDKIELTRSQLIDDLKKPTHLSKMMERIRESEGRSFGILVNSFYELEPAYADHYRKVIGRKAWHVGPVSFSNRDIADKSERGNRASIDEHVWLKWLDSKKPNSVLYVSFGSVARFTAAQVLEIAMGIEASGQSFIWVLRLKDEDSKQRITEDFEDFEKKIEGRGLIIRDWAPQMLFLDHPAVGGFVTHCGWNSTMESLSAGVPMITWPLFAEQFYNEKLVTQVLKVGVSVGAMEYQTIGGEKAIVKREDIKNAVEQLMGGGEEAEQMRSRARELKEKAERALEEGGSSYANVTALIEELKLHPRPAI</sequence>
<proteinExistence type="inferred from homology"/>
<reference evidence="5" key="1">
    <citation type="journal article" date="2023" name="Plant J.">
        <title>The genome of the king protea, Protea cynaroides.</title>
        <authorList>
            <person name="Chang J."/>
            <person name="Duong T.A."/>
            <person name="Schoeman C."/>
            <person name="Ma X."/>
            <person name="Roodt D."/>
            <person name="Barker N."/>
            <person name="Li Z."/>
            <person name="Van de Peer Y."/>
            <person name="Mizrachi E."/>
        </authorList>
    </citation>
    <scope>NUCLEOTIDE SEQUENCE</scope>
    <source>
        <tissue evidence="5">Young leaves</tissue>
    </source>
</reference>
<comment type="similarity">
    <text evidence="1">Belongs to the UDP-glycosyltransferase family.</text>
</comment>
<evidence type="ECO:0000313" key="5">
    <source>
        <dbReference type="EMBL" id="KAJ4964188.1"/>
    </source>
</evidence>
<evidence type="ECO:0000256" key="2">
    <source>
        <dbReference type="ARBA" id="ARBA00022676"/>
    </source>
</evidence>
<dbReference type="OrthoDB" id="5835829at2759"/>
<dbReference type="PANTHER" id="PTHR48047">
    <property type="entry name" value="GLYCOSYLTRANSFERASE"/>
    <property type="match status" value="1"/>
</dbReference>
<protein>
    <recommendedName>
        <fullName evidence="4">Glycosyltransferase N-terminal domain-containing protein</fullName>
    </recommendedName>
</protein>
<dbReference type="FunFam" id="3.40.50.2000:FF:000047">
    <property type="entry name" value="Glycosyltransferase"/>
    <property type="match status" value="1"/>
</dbReference>
<dbReference type="PANTHER" id="PTHR48047:SF45">
    <property type="entry name" value="SCOPOLETIN GLUCOSYLTRANSFERASE-LIKE"/>
    <property type="match status" value="1"/>
</dbReference>
<dbReference type="Proteomes" id="UP001141806">
    <property type="component" value="Unassembled WGS sequence"/>
</dbReference>
<dbReference type="Pfam" id="PF26168">
    <property type="entry name" value="Glyco_transf_N"/>
    <property type="match status" value="1"/>
</dbReference>
<feature type="domain" description="Glycosyltransferase N-terminal" evidence="4">
    <location>
        <begin position="14"/>
        <end position="248"/>
    </location>
</feature>
<evidence type="ECO:0000256" key="3">
    <source>
        <dbReference type="ARBA" id="ARBA00022679"/>
    </source>
</evidence>
<keyword evidence="2" id="KW-0328">Glycosyltransferase</keyword>
<dbReference type="GO" id="GO:0035251">
    <property type="term" value="F:UDP-glucosyltransferase activity"/>
    <property type="evidence" value="ECO:0007669"/>
    <property type="project" value="TreeGrafter"/>
</dbReference>